<dbReference type="GO" id="GO:0000786">
    <property type="term" value="C:nucleosome"/>
    <property type="evidence" value="ECO:0007669"/>
    <property type="project" value="InterPro"/>
</dbReference>
<dbReference type="InterPro" id="IPR009072">
    <property type="entry name" value="Histone-fold"/>
</dbReference>
<dbReference type="InterPro" id="IPR000558">
    <property type="entry name" value="Histone_H2B"/>
</dbReference>
<name>A0A9Q0XNZ0_9SAUR</name>
<evidence type="ECO:0000259" key="3">
    <source>
        <dbReference type="Pfam" id="PF00125"/>
    </source>
</evidence>
<dbReference type="GO" id="GO:0003677">
    <property type="term" value="F:DNA binding"/>
    <property type="evidence" value="ECO:0007669"/>
    <property type="project" value="InterPro"/>
</dbReference>
<gene>
    <name evidence="4" type="ORF">JRQ81_018675</name>
</gene>
<dbReference type="EMBL" id="JAPFRF010000009">
    <property type="protein sequence ID" value="KAJ7322388.1"/>
    <property type="molecule type" value="Genomic_DNA"/>
</dbReference>
<sequence length="122" mass="13739">REGGQNVQLASGQRSPLQFRKRTPRKPLPMCRKRVTRSARKRHKEGYSIYVYKLWKQVHPDTGISSKAMSIMHLLVNDILEHIMAEASPPGPLQQALYHHITGDSDSRPPPDAWGAGQACCL</sequence>
<accession>A0A9Q0XNZ0</accession>
<evidence type="ECO:0000313" key="5">
    <source>
        <dbReference type="Proteomes" id="UP001142489"/>
    </source>
</evidence>
<protein>
    <recommendedName>
        <fullName evidence="3">Core Histone H2A/H2B/H3 domain-containing protein</fullName>
    </recommendedName>
</protein>
<dbReference type="PANTHER" id="PTHR23428">
    <property type="entry name" value="HISTONE H2B"/>
    <property type="match status" value="1"/>
</dbReference>
<dbReference type="GO" id="GO:0046982">
    <property type="term" value="F:protein heterodimerization activity"/>
    <property type="evidence" value="ECO:0007669"/>
    <property type="project" value="InterPro"/>
</dbReference>
<dbReference type="SMART" id="SM00427">
    <property type="entry name" value="H2B"/>
    <property type="match status" value="1"/>
</dbReference>
<evidence type="ECO:0000256" key="2">
    <source>
        <dbReference type="SAM" id="MobiDB-lite"/>
    </source>
</evidence>
<keyword evidence="5" id="KW-1185">Reference proteome</keyword>
<dbReference type="Pfam" id="PF00125">
    <property type="entry name" value="Histone"/>
    <property type="match status" value="1"/>
</dbReference>
<comment type="caution">
    <text evidence="4">The sequence shown here is derived from an EMBL/GenBank/DDBJ whole genome shotgun (WGS) entry which is preliminary data.</text>
</comment>
<dbReference type="InterPro" id="IPR007125">
    <property type="entry name" value="H2A/H2B/H3"/>
</dbReference>
<dbReference type="PRINTS" id="PR00621">
    <property type="entry name" value="HISTONEH2B"/>
</dbReference>
<comment type="similarity">
    <text evidence="1">Belongs to the histone H2B family.</text>
</comment>
<reference evidence="4" key="1">
    <citation type="journal article" date="2023" name="DNA Res.">
        <title>Chromosome-level genome assembly of Phrynocephalus forsythii using third-generation DNA sequencing and Hi-C analysis.</title>
        <authorList>
            <person name="Qi Y."/>
            <person name="Zhao W."/>
            <person name="Zhao Y."/>
            <person name="Niu C."/>
            <person name="Cao S."/>
            <person name="Zhang Y."/>
        </authorList>
    </citation>
    <scope>NUCLEOTIDE SEQUENCE</scope>
    <source>
        <tissue evidence="4">Muscle</tissue>
    </source>
</reference>
<feature type="region of interest" description="Disordered" evidence="2">
    <location>
        <begin position="1"/>
        <end position="27"/>
    </location>
</feature>
<feature type="non-terminal residue" evidence="4">
    <location>
        <position position="1"/>
    </location>
</feature>
<feature type="domain" description="Core Histone H2A/H2B/H3" evidence="3">
    <location>
        <begin position="36"/>
        <end position="88"/>
    </location>
</feature>
<dbReference type="OrthoDB" id="1166527at2759"/>
<dbReference type="AlphaFoldDB" id="A0A9Q0XNZ0"/>
<proteinExistence type="inferred from homology"/>
<organism evidence="4 5">
    <name type="scientific">Phrynocephalus forsythii</name>
    <dbReference type="NCBI Taxonomy" id="171643"/>
    <lineage>
        <taxon>Eukaryota</taxon>
        <taxon>Metazoa</taxon>
        <taxon>Chordata</taxon>
        <taxon>Craniata</taxon>
        <taxon>Vertebrata</taxon>
        <taxon>Euteleostomi</taxon>
        <taxon>Lepidosauria</taxon>
        <taxon>Squamata</taxon>
        <taxon>Bifurcata</taxon>
        <taxon>Unidentata</taxon>
        <taxon>Episquamata</taxon>
        <taxon>Toxicofera</taxon>
        <taxon>Iguania</taxon>
        <taxon>Acrodonta</taxon>
        <taxon>Agamidae</taxon>
        <taxon>Agaminae</taxon>
        <taxon>Phrynocephalus</taxon>
    </lineage>
</organism>
<dbReference type="Proteomes" id="UP001142489">
    <property type="component" value="Unassembled WGS sequence"/>
</dbReference>
<dbReference type="Gene3D" id="1.10.20.10">
    <property type="entry name" value="Histone, subunit A"/>
    <property type="match status" value="1"/>
</dbReference>
<dbReference type="SUPFAM" id="SSF47113">
    <property type="entry name" value="Histone-fold"/>
    <property type="match status" value="1"/>
</dbReference>
<dbReference type="GO" id="GO:0030527">
    <property type="term" value="F:structural constituent of chromatin"/>
    <property type="evidence" value="ECO:0007669"/>
    <property type="project" value="InterPro"/>
</dbReference>
<evidence type="ECO:0000313" key="4">
    <source>
        <dbReference type="EMBL" id="KAJ7322388.1"/>
    </source>
</evidence>
<evidence type="ECO:0000256" key="1">
    <source>
        <dbReference type="ARBA" id="ARBA00006846"/>
    </source>
</evidence>
<feature type="compositionally biased region" description="Polar residues" evidence="2">
    <location>
        <begin position="1"/>
        <end position="16"/>
    </location>
</feature>